<proteinExistence type="predicted"/>
<keyword evidence="2" id="KW-0472">Membrane</keyword>
<dbReference type="PANTHER" id="PTHR30354">
    <property type="entry name" value="GNT FAMILY GLUCONATE TRANSPORTER"/>
    <property type="match status" value="1"/>
</dbReference>
<dbReference type="EMBL" id="BOQL01000066">
    <property type="protein sequence ID" value="GIM77122.1"/>
    <property type="molecule type" value="Genomic_DNA"/>
</dbReference>
<feature type="transmembrane region" description="Helical" evidence="2">
    <location>
        <begin position="154"/>
        <end position="172"/>
    </location>
</feature>
<reference evidence="3" key="1">
    <citation type="submission" date="2021-03" db="EMBL/GenBank/DDBJ databases">
        <title>Whole genome shotgun sequence of Actinoplanes auranticolor NBRC 12245.</title>
        <authorList>
            <person name="Komaki H."/>
            <person name="Tamura T."/>
        </authorList>
    </citation>
    <scope>NUCLEOTIDE SEQUENCE</scope>
    <source>
        <strain evidence="3">NBRC 12245</strain>
    </source>
</reference>
<feature type="transmembrane region" description="Helical" evidence="2">
    <location>
        <begin position="115"/>
        <end position="148"/>
    </location>
</feature>
<name>A0A919SRC4_9ACTN</name>
<feature type="compositionally biased region" description="Low complexity" evidence="1">
    <location>
        <begin position="260"/>
        <end position="271"/>
    </location>
</feature>
<feature type="transmembrane region" description="Helical" evidence="2">
    <location>
        <begin position="452"/>
        <end position="469"/>
    </location>
</feature>
<keyword evidence="2" id="KW-0812">Transmembrane</keyword>
<comment type="caution">
    <text evidence="3">The sequence shown here is derived from an EMBL/GenBank/DDBJ whole genome shotgun (WGS) entry which is preliminary data.</text>
</comment>
<feature type="transmembrane region" description="Helical" evidence="2">
    <location>
        <begin position="73"/>
        <end position="94"/>
    </location>
</feature>
<keyword evidence="2" id="KW-1133">Transmembrane helix</keyword>
<dbReference type="AlphaFoldDB" id="A0A919SRC4"/>
<evidence type="ECO:0000313" key="4">
    <source>
        <dbReference type="Proteomes" id="UP000681340"/>
    </source>
</evidence>
<evidence type="ECO:0000313" key="3">
    <source>
        <dbReference type="EMBL" id="GIM77122.1"/>
    </source>
</evidence>
<dbReference type="PANTHER" id="PTHR30354:SF25">
    <property type="entry name" value="INNER MEMBRANE PERMEASE YGBN"/>
    <property type="match status" value="1"/>
</dbReference>
<evidence type="ECO:0000256" key="1">
    <source>
        <dbReference type="SAM" id="MobiDB-lite"/>
    </source>
</evidence>
<dbReference type="RefSeq" id="WP_212993262.1">
    <property type="nucleotide sequence ID" value="NZ_BAABEA010000047.1"/>
</dbReference>
<dbReference type="InterPro" id="IPR003474">
    <property type="entry name" value="Glcn_transporter"/>
</dbReference>
<dbReference type="GO" id="GO:0015128">
    <property type="term" value="F:gluconate transmembrane transporter activity"/>
    <property type="evidence" value="ECO:0007669"/>
    <property type="project" value="InterPro"/>
</dbReference>
<dbReference type="Pfam" id="PF02447">
    <property type="entry name" value="GntP_permease"/>
    <property type="match status" value="2"/>
</dbReference>
<gene>
    <name evidence="3" type="ORF">Aau02nite_74280</name>
</gene>
<protein>
    <submittedName>
        <fullName evidence="3">Permease</fullName>
    </submittedName>
</protein>
<feature type="transmembrane region" description="Helical" evidence="2">
    <location>
        <begin position="184"/>
        <end position="211"/>
    </location>
</feature>
<feature type="transmembrane region" description="Helical" evidence="2">
    <location>
        <begin position="489"/>
        <end position="513"/>
    </location>
</feature>
<feature type="transmembrane region" description="Helical" evidence="2">
    <location>
        <begin position="400"/>
        <end position="419"/>
    </location>
</feature>
<feature type="transmembrane region" description="Helical" evidence="2">
    <location>
        <begin position="324"/>
        <end position="347"/>
    </location>
</feature>
<sequence length="514" mass="51789">MKVHVIAAEAVEPAYSAGPLLLIAAAAVLLLLFLIIKLKLHAFVALILVSLLTALAARVPLGDIVTTLTSGFGSTLASVALLVGLGAMLGRLLDFSGGAQVLADSLVRRFGEKRAPLALGVAALLFGFPIFFDAGFVVFLPIVFTIALRLGGSILLYGLPVAGAFAVMHAFVPPHPGPVAAAELIGADIGLTLVFGLLIGLPTWVLGGYLFGTWAGRRYNLPVPEVFGGDEPVRSVPAGTAPDADVEAADGQPGTGGAAVAGTAPGVAAPSGGPGGEAEAGHRVNPPSFATVIALLLLPLLLIFFNTGLSTLATAGTIDEDSTIVGVAKVIGSTPVALLITVLVAMWVLGRHRGASAQKVESVVNSALGPVCAVILITGAGGMFGGVLRASGIGEALAGVLEDTGLPVIVAAFVISVLLRVAQGSATVALTTTAGLIAPVVEATNGLSAPDLALIVIAIAGGATVLSHVNDSGFWLVSRFFGMDEKTTLKTWTVMETLLGTIGFALALVLSLIL</sequence>
<dbReference type="Proteomes" id="UP000681340">
    <property type="component" value="Unassembled WGS sequence"/>
</dbReference>
<feature type="transmembrane region" description="Helical" evidence="2">
    <location>
        <begin position="289"/>
        <end position="312"/>
    </location>
</feature>
<keyword evidence="4" id="KW-1185">Reference proteome</keyword>
<dbReference type="GO" id="GO:0005886">
    <property type="term" value="C:plasma membrane"/>
    <property type="evidence" value="ECO:0007669"/>
    <property type="project" value="TreeGrafter"/>
</dbReference>
<feature type="transmembrane region" description="Helical" evidence="2">
    <location>
        <begin position="367"/>
        <end position="388"/>
    </location>
</feature>
<evidence type="ECO:0000256" key="2">
    <source>
        <dbReference type="SAM" id="Phobius"/>
    </source>
</evidence>
<organism evidence="3 4">
    <name type="scientific">Actinoplanes auranticolor</name>
    <dbReference type="NCBI Taxonomy" id="47988"/>
    <lineage>
        <taxon>Bacteria</taxon>
        <taxon>Bacillati</taxon>
        <taxon>Actinomycetota</taxon>
        <taxon>Actinomycetes</taxon>
        <taxon>Micromonosporales</taxon>
        <taxon>Micromonosporaceae</taxon>
        <taxon>Actinoplanes</taxon>
    </lineage>
</organism>
<feature type="region of interest" description="Disordered" evidence="1">
    <location>
        <begin position="232"/>
        <end position="281"/>
    </location>
</feature>
<feature type="transmembrane region" description="Helical" evidence="2">
    <location>
        <begin position="17"/>
        <end position="36"/>
    </location>
</feature>
<accession>A0A919SRC4</accession>
<feature type="transmembrane region" description="Helical" evidence="2">
    <location>
        <begin position="43"/>
        <end position="61"/>
    </location>
</feature>